<dbReference type="SUPFAM" id="SSF140931">
    <property type="entry name" value="Fic-like"/>
    <property type="match status" value="1"/>
</dbReference>
<dbReference type="Proteomes" id="UP000193925">
    <property type="component" value="Chromosome AFERRI"/>
</dbReference>
<proteinExistence type="predicted"/>
<dbReference type="InterPro" id="IPR003812">
    <property type="entry name" value="Fido"/>
</dbReference>
<dbReference type="GO" id="GO:0005524">
    <property type="term" value="F:ATP binding"/>
    <property type="evidence" value="ECO:0007669"/>
    <property type="project" value="UniProtKB-KW"/>
</dbReference>
<dbReference type="PROSITE" id="PS51459">
    <property type="entry name" value="FIDO"/>
    <property type="match status" value="1"/>
</dbReference>
<reference evidence="4" key="2">
    <citation type="submission" date="2014-07" db="EMBL/GenBank/DDBJ databases">
        <title>Initial genome analysis of the psychrotolerant acidophile Acidithiobacillus ferrivorans CF27: insights into iron and sulfur oxidation pathways and into biofilm formation.</title>
        <authorList>
            <person name="Talla E."/>
            <person name="Hedrich S."/>
            <person name="Mangenot S."/>
            <person name="Ji B."/>
            <person name="Johnson D.B."/>
            <person name="Barbe V."/>
            <person name="Bonnefoy V."/>
        </authorList>
    </citation>
    <scope>NUCLEOTIDE SEQUENCE [LARGE SCALE GENOMIC DNA]</scope>
    <source>
        <strain evidence="4">CF27</strain>
    </source>
</reference>
<evidence type="ECO:0000256" key="1">
    <source>
        <dbReference type="PIRSR" id="PIRSR640198-1"/>
    </source>
</evidence>
<dbReference type="RefSeq" id="WP_035191787.1">
    <property type="nucleotide sequence ID" value="NZ_CCCS020000023.1"/>
</dbReference>
<dbReference type="EMBL" id="CCCS020000023">
    <property type="protein sequence ID" value="CDQ09422.1"/>
    <property type="molecule type" value="Genomic_DNA"/>
</dbReference>
<dbReference type="PANTHER" id="PTHR13504">
    <property type="entry name" value="FIDO DOMAIN-CONTAINING PROTEIN DDB_G0283145"/>
    <property type="match status" value="1"/>
</dbReference>
<dbReference type="Pfam" id="PF02661">
    <property type="entry name" value="Fic"/>
    <property type="match status" value="1"/>
</dbReference>
<reference evidence="4" key="1">
    <citation type="submission" date="2014-03" db="EMBL/GenBank/DDBJ databases">
        <authorList>
            <person name="Genoscope - CEA"/>
        </authorList>
    </citation>
    <scope>NUCLEOTIDE SEQUENCE [LARGE SCALE GENOMIC DNA]</scope>
    <source>
        <strain evidence="4">CF27</strain>
    </source>
</reference>
<sequence length="377" mass="41777">MTTESALRDWRYGQTQAERLVAALLHLEGFDAVDPQHPLGGPDGLKDVLCRKDGLSWVAAAYFPTTSSTLGAIKSKFTSDFVGVGSNHAQAFAFFVNQPLTVGEREQLRSLAGQTRTEVYHLERIRSLLDAPKGCGIRLEYLRIPMTEAEQWAFWSSMNQDVVRKLVDHEARREAQMRSLDEKLNLILERTNAIGFALTERPSHLGIAGQAPESIEMPTASLSLTTLCWLHRVITEDSGLPEAVRGRLRSVNVWIGPAGSSVETATYVPPPPEELVPLTNSWIEWWKGQHKSLQSSSKDEAITALAEFHHRFLRIHPFLDANGRLARTLLDQAARELLNQGVAAEFTDDVPAYYAALAAADKGDLESLKSRIAATLK</sequence>
<keyword evidence="6" id="KW-1185">Reference proteome</keyword>
<keyword evidence="2" id="KW-0067">ATP-binding</keyword>
<reference evidence="5 6" key="3">
    <citation type="submission" date="2017-03" db="EMBL/GenBank/DDBJ databases">
        <authorList>
            <person name="Regsiter A."/>
            <person name="William W."/>
        </authorList>
    </citation>
    <scope>NUCLEOTIDE SEQUENCE [LARGE SCALE GENOMIC DNA]</scope>
    <source>
        <strain evidence="5">PRJEB5721</strain>
    </source>
</reference>
<organism evidence="4">
    <name type="scientific">Acidithiobacillus ferrivorans</name>
    <dbReference type="NCBI Taxonomy" id="160808"/>
    <lineage>
        <taxon>Bacteria</taxon>
        <taxon>Pseudomonadati</taxon>
        <taxon>Pseudomonadota</taxon>
        <taxon>Acidithiobacillia</taxon>
        <taxon>Acidithiobacillales</taxon>
        <taxon>Acidithiobacillaceae</taxon>
        <taxon>Acidithiobacillus</taxon>
    </lineage>
</organism>
<dbReference type="Gene3D" id="1.10.3290.10">
    <property type="entry name" value="Fido-like domain"/>
    <property type="match status" value="1"/>
</dbReference>
<dbReference type="InterPro" id="IPR036597">
    <property type="entry name" value="Fido-like_dom_sf"/>
</dbReference>
<feature type="domain" description="Fido" evidence="3">
    <location>
        <begin position="222"/>
        <end position="374"/>
    </location>
</feature>
<accession>A0A060UL82</accession>
<evidence type="ECO:0000313" key="6">
    <source>
        <dbReference type="Proteomes" id="UP000193925"/>
    </source>
</evidence>
<evidence type="ECO:0000313" key="4">
    <source>
        <dbReference type="EMBL" id="CDQ09422.1"/>
    </source>
</evidence>
<feature type="binding site" evidence="2">
    <location>
        <begin position="320"/>
        <end position="327"/>
    </location>
    <ligand>
        <name>ATP</name>
        <dbReference type="ChEBI" id="CHEBI:30616"/>
    </ligand>
</feature>
<dbReference type="PANTHER" id="PTHR13504:SF38">
    <property type="entry name" value="FIDO DOMAIN-CONTAINING PROTEIN"/>
    <property type="match status" value="1"/>
</dbReference>
<evidence type="ECO:0000313" key="5">
    <source>
        <dbReference type="EMBL" id="SMH66356.1"/>
    </source>
</evidence>
<dbReference type="InterPro" id="IPR040198">
    <property type="entry name" value="Fido_containing"/>
</dbReference>
<name>A0A060UL82_9PROT</name>
<keyword evidence="2" id="KW-0547">Nucleotide-binding</keyword>
<evidence type="ECO:0000256" key="2">
    <source>
        <dbReference type="PIRSR" id="PIRSR640198-2"/>
    </source>
</evidence>
<gene>
    <name evidence="4" type="ORF">AFERRI_30068</name>
    <name evidence="5" type="ORF">AFERRI_30086</name>
</gene>
<protein>
    <recommendedName>
        <fullName evidence="3">Fido domain-containing protein</fullName>
    </recommendedName>
</protein>
<feature type="active site" evidence="1">
    <location>
        <position position="316"/>
    </location>
</feature>
<dbReference type="AlphaFoldDB" id="A0A060UL82"/>
<dbReference type="EMBL" id="LT841305">
    <property type="protein sequence ID" value="SMH66356.1"/>
    <property type="molecule type" value="Genomic_DNA"/>
</dbReference>
<feature type="binding site" evidence="2">
    <location>
        <begin position="353"/>
        <end position="354"/>
    </location>
    <ligand>
        <name>ATP</name>
        <dbReference type="ChEBI" id="CHEBI:30616"/>
    </ligand>
</feature>
<evidence type="ECO:0000259" key="3">
    <source>
        <dbReference type="PROSITE" id="PS51459"/>
    </source>
</evidence>